<accession>A0A5E8BHH6</accession>
<evidence type="ECO:0000313" key="4">
    <source>
        <dbReference type="Proteomes" id="UP000398389"/>
    </source>
</evidence>
<reference evidence="3 4" key="1">
    <citation type="submission" date="2019-09" db="EMBL/GenBank/DDBJ databases">
        <authorList>
            <person name="Brejova B."/>
        </authorList>
    </citation>
    <scope>NUCLEOTIDE SEQUENCE [LARGE SCALE GENOMIC DNA]</scope>
</reference>
<feature type="region of interest" description="Disordered" evidence="1">
    <location>
        <begin position="675"/>
        <end position="750"/>
    </location>
</feature>
<gene>
    <name evidence="3" type="ORF">SAPINGB_P002041</name>
</gene>
<dbReference type="GeneID" id="43580861"/>
<feature type="region of interest" description="Disordered" evidence="1">
    <location>
        <begin position="1"/>
        <end position="25"/>
    </location>
</feature>
<keyword evidence="2" id="KW-1133">Transmembrane helix</keyword>
<feature type="compositionally biased region" description="Low complexity" evidence="1">
    <location>
        <begin position="703"/>
        <end position="729"/>
    </location>
</feature>
<proteinExistence type="predicted"/>
<dbReference type="Pfam" id="PF08728">
    <property type="entry name" value="CRT10"/>
    <property type="match status" value="2"/>
</dbReference>
<evidence type="ECO:0000256" key="2">
    <source>
        <dbReference type="SAM" id="Phobius"/>
    </source>
</evidence>
<feature type="compositionally biased region" description="Low complexity" evidence="1">
    <location>
        <begin position="740"/>
        <end position="750"/>
    </location>
</feature>
<keyword evidence="4" id="KW-1185">Reference proteome</keyword>
<feature type="compositionally biased region" description="Polar residues" evidence="1">
    <location>
        <begin position="675"/>
        <end position="698"/>
    </location>
</feature>
<feature type="compositionally biased region" description="Polar residues" evidence="1">
    <location>
        <begin position="1"/>
        <end position="12"/>
    </location>
</feature>
<sequence>MSATIQHHTQQPAPDPQEPTWAGTSDFNDSYTYYYSDSDPESPQLDASEFSAFTGPLAMSEELDHFSYNVGIRSESFLGRPLNEIIQRHSNSSEGETTERINFCFSKIDPLSLRTLIDDLKDIYHKEDIKIEVQPAFAYNSSLSLVFKGAQKLSTDSHPPFMNNIASASNLYPMVFIADRSSIKVHGWDGPTGVLEPVPVFQFDTRPAETTDLMREAANIPGQPHNITHMTLGFLRDNEREVLVAACDNGRALVWDTYDLYEKFKASLLFFRKKKQTPLSRDMIILKKLKPSVIYQLPKSAWGLAIHKRFNLLAVSCNEDTEPEDVSRGLYYKDAFYVMATSISGHVAMWEFFMNERLEVFSNLVQEKMDMINLIDANIISREVAREKQQYQTPSQQHPAHFHSHTQPAQRPRQTSLYTGNVGRRTQRNNSAISLSDLMEFISESPTLPAMQEEEEDFTDDDFEQAPPVEEEQPQVSLLEHWRTDFPTEDIDPLYLHIPFEGGRWMSIDQLKQDGWTIKGASERDFLQVGSLYELSGNQWYNDANIFKQQSSSIHKQYAIPGLNRKIKKEDGENTNSPGSHALGVNSDVIPLSQEFIDFAMRLSYFVIYTKAIQKFADTWDKCESDNEDEWAGEEDEDDPAAERVRRPRNVTFLNSAILRVVTPFERYIRNTSEITPTTGLPLDNNRSPQNTSPSQVLPTPPTTTNTTSTATTAPQSSSRVSRPVSPHSWSRRTSREEPTTFTTTTLSSAPSWGGFRQVSWWEDNSGEAGSGHQGHLDTYFDVHRKQHRDWYVMKRTAGDLASPFSQELLRKPPFDNKFVILTSKKSLHLCRAESLWCNAAQGDVFKRETYLMSSLSMYDRLSISVLLPGINAILVATPLGAISLMRLVAHKKVFSLRQEYVFPVHEMLSAQHEIHSQDMDYNDLVVTGVLAVPVYRSDQNPRTVNPHDITKYRITVTYRTGLALTFEASRNNGGNSILNDLFS</sequence>
<keyword evidence="2" id="KW-0812">Transmembrane</keyword>
<feature type="region of interest" description="Disordered" evidence="1">
    <location>
        <begin position="386"/>
        <end position="426"/>
    </location>
</feature>
<feature type="compositionally biased region" description="Acidic residues" evidence="1">
    <location>
        <begin position="452"/>
        <end position="473"/>
    </location>
</feature>
<dbReference type="RefSeq" id="XP_031852652.1">
    <property type="nucleotide sequence ID" value="XM_031996761.1"/>
</dbReference>
<evidence type="ECO:0000313" key="3">
    <source>
        <dbReference type="EMBL" id="VVT48972.1"/>
    </source>
</evidence>
<keyword evidence="2" id="KW-0472">Membrane</keyword>
<dbReference type="EMBL" id="CABVLU010000002">
    <property type="protein sequence ID" value="VVT48972.1"/>
    <property type="molecule type" value="Genomic_DNA"/>
</dbReference>
<dbReference type="InterPro" id="IPR036322">
    <property type="entry name" value="WD40_repeat_dom_sf"/>
</dbReference>
<evidence type="ECO:0000256" key="1">
    <source>
        <dbReference type="SAM" id="MobiDB-lite"/>
    </source>
</evidence>
<protein>
    <submittedName>
        <fullName evidence="3">Uncharacterized protein</fullName>
    </submittedName>
</protein>
<feature type="transmembrane region" description="Helical" evidence="2">
    <location>
        <begin position="866"/>
        <end position="889"/>
    </location>
</feature>
<feature type="region of interest" description="Disordered" evidence="1">
    <location>
        <begin position="451"/>
        <end position="475"/>
    </location>
</feature>
<organism evidence="3 4">
    <name type="scientific">Magnusiomyces paraingens</name>
    <dbReference type="NCBI Taxonomy" id="2606893"/>
    <lineage>
        <taxon>Eukaryota</taxon>
        <taxon>Fungi</taxon>
        <taxon>Dikarya</taxon>
        <taxon>Ascomycota</taxon>
        <taxon>Saccharomycotina</taxon>
        <taxon>Dipodascomycetes</taxon>
        <taxon>Dipodascales</taxon>
        <taxon>Dipodascaceae</taxon>
        <taxon>Magnusiomyces</taxon>
    </lineage>
</organism>
<feature type="compositionally biased region" description="Polar residues" evidence="1">
    <location>
        <begin position="405"/>
        <end position="419"/>
    </location>
</feature>
<dbReference type="InterPro" id="IPR014839">
    <property type="entry name" value="Crt10"/>
</dbReference>
<dbReference type="SUPFAM" id="SSF50978">
    <property type="entry name" value="WD40 repeat-like"/>
    <property type="match status" value="1"/>
</dbReference>
<dbReference type="OrthoDB" id="4068815at2759"/>
<dbReference type="Proteomes" id="UP000398389">
    <property type="component" value="Unassembled WGS sequence"/>
</dbReference>
<dbReference type="AlphaFoldDB" id="A0A5E8BHH6"/>
<name>A0A5E8BHH6_9ASCO</name>